<proteinExistence type="predicted"/>
<keyword evidence="1" id="KW-0175">Coiled coil</keyword>
<organism evidence="2">
    <name type="scientific">Siphoviridae sp. ctbvd11</name>
    <dbReference type="NCBI Taxonomy" id="2825567"/>
    <lineage>
        <taxon>Viruses</taxon>
        <taxon>Duplodnaviria</taxon>
        <taxon>Heunggongvirae</taxon>
        <taxon>Uroviricota</taxon>
        <taxon>Caudoviricetes</taxon>
    </lineage>
</organism>
<reference evidence="2" key="1">
    <citation type="journal article" date="2021" name="Proc. Natl. Acad. Sci. U.S.A.">
        <title>A Catalog of Tens of Thousands of Viruses from Human Metagenomes Reveals Hidden Associations with Chronic Diseases.</title>
        <authorList>
            <person name="Tisza M.J."/>
            <person name="Buck C.B."/>
        </authorList>
    </citation>
    <scope>NUCLEOTIDE SEQUENCE</scope>
    <source>
        <strain evidence="2">Ctbvd11</strain>
    </source>
</reference>
<protein>
    <submittedName>
        <fullName evidence="2">Uncharacterized protein</fullName>
    </submittedName>
</protein>
<accession>A0A8S5QCU2</accession>
<dbReference type="EMBL" id="BK015636">
    <property type="protein sequence ID" value="DAE17087.1"/>
    <property type="molecule type" value="Genomic_DNA"/>
</dbReference>
<feature type="coiled-coil region" evidence="1">
    <location>
        <begin position="36"/>
        <end position="82"/>
    </location>
</feature>
<name>A0A8S5QCU2_9CAUD</name>
<sequence>MKKIKTIEAVAAYRTLKALKTSSMSDDAAMRVWKNMKALRHVADTYDKDVEEAQESLKDDKFEEMQRKLQECQQLEQKHADEGYEYTKDDSAKFAEVNEYFFNQKQKTEKYFSDLANAEVEVAIEEVDEKELFKAAKDCGLKFADMESLEAVMAEA</sequence>
<evidence type="ECO:0000313" key="2">
    <source>
        <dbReference type="EMBL" id="DAE17087.1"/>
    </source>
</evidence>
<evidence type="ECO:0000256" key="1">
    <source>
        <dbReference type="SAM" id="Coils"/>
    </source>
</evidence>